<proteinExistence type="predicted"/>
<feature type="transmembrane region" description="Helical" evidence="1">
    <location>
        <begin position="222"/>
        <end position="240"/>
    </location>
</feature>
<reference evidence="3 4" key="1">
    <citation type="journal article" date="2014" name="Int. J. Syst. Evol. Microbiol.">
        <title>Sneathiella chungangensis sp. nov., isolated from a marine sand, and emended description of the genus Sneathiella.</title>
        <authorList>
            <person name="Siamphan C."/>
            <person name="Kim H."/>
            <person name="Lee J.S."/>
            <person name="Kim W."/>
        </authorList>
    </citation>
    <scope>NUCLEOTIDE SEQUENCE [LARGE SCALE GENOMIC DNA]</scope>
    <source>
        <strain evidence="3 4">KCTC 32476</strain>
    </source>
</reference>
<feature type="transmembrane region" description="Helical" evidence="1">
    <location>
        <begin position="90"/>
        <end position="112"/>
    </location>
</feature>
<evidence type="ECO:0000256" key="2">
    <source>
        <dbReference type="SAM" id="SignalP"/>
    </source>
</evidence>
<dbReference type="Pfam" id="PF09490">
    <property type="entry name" value="CbtA"/>
    <property type="match status" value="1"/>
</dbReference>
<dbReference type="NCBIfam" id="TIGR02458">
    <property type="entry name" value="CbtA"/>
    <property type="match status" value="1"/>
</dbReference>
<keyword evidence="4" id="KW-1185">Reference proteome</keyword>
<keyword evidence="1" id="KW-0472">Membrane</keyword>
<protein>
    <submittedName>
        <fullName evidence="3">Cobalt transporter</fullName>
    </submittedName>
</protein>
<dbReference type="AlphaFoldDB" id="A0A845MLI9"/>
<keyword evidence="1" id="KW-1133">Transmembrane helix</keyword>
<sequence>MLIRFLWVGLMAGLLAGVPTAAIQHFTTTPLIIQAELYEQAEHSDHAALDGPTLLQGGAVIPAGYLLAHGPATEGAADEWAPDEGLERTFYTSIATIITAIGYAFMLLAAMFLAKSEITPRTGLLWGLAGFAAAGLAPSLGLSPELPGAASAGLLSRQIWWITTVVTTACGLWMLLRISTPLAIGIGVVLMVVPHFIGAPHPELLTSEVPSELAAHFASSSLVLHAIIWALAGTFVGFMWQRGETPAEQ</sequence>
<evidence type="ECO:0000313" key="4">
    <source>
        <dbReference type="Proteomes" id="UP000445696"/>
    </source>
</evidence>
<feature type="transmembrane region" description="Helical" evidence="1">
    <location>
        <begin position="124"/>
        <end position="143"/>
    </location>
</feature>
<feature type="signal peptide" evidence="2">
    <location>
        <begin position="1"/>
        <end position="21"/>
    </location>
</feature>
<feature type="transmembrane region" description="Helical" evidence="1">
    <location>
        <begin position="183"/>
        <end position="202"/>
    </location>
</feature>
<evidence type="ECO:0000256" key="1">
    <source>
        <dbReference type="SAM" id="Phobius"/>
    </source>
</evidence>
<evidence type="ECO:0000313" key="3">
    <source>
        <dbReference type="EMBL" id="MZR24026.1"/>
    </source>
</evidence>
<keyword evidence="2" id="KW-0732">Signal</keyword>
<accession>A0A845MLI9</accession>
<comment type="caution">
    <text evidence="3">The sequence shown here is derived from an EMBL/GenBank/DDBJ whole genome shotgun (WGS) entry which is preliminary data.</text>
</comment>
<dbReference type="InterPro" id="IPR012666">
    <property type="entry name" value="CbtA_put"/>
</dbReference>
<keyword evidence="1" id="KW-0812">Transmembrane</keyword>
<organism evidence="3 4">
    <name type="scientific">Sneathiella chungangensis</name>
    <dbReference type="NCBI Taxonomy" id="1418234"/>
    <lineage>
        <taxon>Bacteria</taxon>
        <taxon>Pseudomonadati</taxon>
        <taxon>Pseudomonadota</taxon>
        <taxon>Alphaproteobacteria</taxon>
        <taxon>Sneathiellales</taxon>
        <taxon>Sneathiellaceae</taxon>
        <taxon>Sneathiella</taxon>
    </lineage>
</organism>
<feature type="transmembrane region" description="Helical" evidence="1">
    <location>
        <begin position="158"/>
        <end position="176"/>
    </location>
</feature>
<dbReference type="RefSeq" id="WP_161340488.1">
    <property type="nucleotide sequence ID" value="NZ_JBHSDG010000003.1"/>
</dbReference>
<dbReference type="OrthoDB" id="9813640at2"/>
<gene>
    <name evidence="3" type="ORF">GQF03_16950</name>
</gene>
<feature type="chain" id="PRO_5033001146" evidence="2">
    <location>
        <begin position="22"/>
        <end position="249"/>
    </location>
</feature>
<dbReference type="Proteomes" id="UP000445696">
    <property type="component" value="Unassembled WGS sequence"/>
</dbReference>
<dbReference type="EMBL" id="WTVA01000015">
    <property type="protein sequence ID" value="MZR24026.1"/>
    <property type="molecule type" value="Genomic_DNA"/>
</dbReference>
<name>A0A845MLI9_9PROT</name>